<organism evidence="1 2">
    <name type="scientific">Haliaeetus albicilla</name>
    <name type="common">White-tailed sea-eagle</name>
    <name type="synonym">Falco albicilla</name>
    <dbReference type="NCBI Taxonomy" id="8969"/>
    <lineage>
        <taxon>Eukaryota</taxon>
        <taxon>Metazoa</taxon>
        <taxon>Chordata</taxon>
        <taxon>Craniata</taxon>
        <taxon>Vertebrata</taxon>
        <taxon>Euteleostomi</taxon>
        <taxon>Archelosauria</taxon>
        <taxon>Archosauria</taxon>
        <taxon>Dinosauria</taxon>
        <taxon>Saurischia</taxon>
        <taxon>Theropoda</taxon>
        <taxon>Coelurosauria</taxon>
        <taxon>Aves</taxon>
        <taxon>Neognathae</taxon>
        <taxon>Neoaves</taxon>
        <taxon>Telluraves</taxon>
        <taxon>Accipitrimorphae</taxon>
        <taxon>Accipitriformes</taxon>
        <taxon>Accipitridae</taxon>
        <taxon>Accipitrinae</taxon>
        <taxon>Haliaeetus</taxon>
    </lineage>
</organism>
<dbReference type="Proteomes" id="UP000054379">
    <property type="component" value="Unassembled WGS sequence"/>
</dbReference>
<proteinExistence type="predicted"/>
<accession>A0A091PMJ4</accession>
<dbReference type="PANTHER" id="PTHR33395">
    <property type="entry name" value="TRANSCRIPTASE, PUTATIVE-RELATED-RELATED"/>
    <property type="match status" value="1"/>
</dbReference>
<dbReference type="PANTHER" id="PTHR33395:SF22">
    <property type="entry name" value="REVERSE TRANSCRIPTASE DOMAIN-CONTAINING PROTEIN"/>
    <property type="match status" value="1"/>
</dbReference>
<dbReference type="GO" id="GO:0031012">
    <property type="term" value="C:extracellular matrix"/>
    <property type="evidence" value="ECO:0007669"/>
    <property type="project" value="TreeGrafter"/>
</dbReference>
<protein>
    <recommendedName>
        <fullName evidence="3">RNA-directed DNA polymerase from mobile element jockey</fullName>
    </recommendedName>
</protein>
<dbReference type="GO" id="GO:0007508">
    <property type="term" value="P:larval heart development"/>
    <property type="evidence" value="ECO:0007669"/>
    <property type="project" value="TreeGrafter"/>
</dbReference>
<dbReference type="AlphaFoldDB" id="A0A091PMJ4"/>
<sequence length="109" mass="12583">PPIIQEEIVNDLLCCLDIHKSIGPEGIHLRVLRELVEEFAKPLFIIYQQSWSTGEVPDDWRLANVTSIYKKGWREDPGNYRPVSLTLVPGKIMEQFVLSALTWHVQDNQ</sequence>
<evidence type="ECO:0000313" key="1">
    <source>
        <dbReference type="EMBL" id="KFQ08513.1"/>
    </source>
</evidence>
<evidence type="ECO:0000313" key="2">
    <source>
        <dbReference type="Proteomes" id="UP000054379"/>
    </source>
</evidence>
<reference evidence="1 2" key="1">
    <citation type="submission" date="2014-04" db="EMBL/GenBank/DDBJ databases">
        <title>Genome evolution of avian class.</title>
        <authorList>
            <person name="Zhang G."/>
            <person name="Li C."/>
        </authorList>
    </citation>
    <scope>NUCLEOTIDE SEQUENCE [LARGE SCALE GENOMIC DNA]</scope>
    <source>
        <strain evidence="1">BGI_N329</strain>
    </source>
</reference>
<evidence type="ECO:0008006" key="3">
    <source>
        <dbReference type="Google" id="ProtNLM"/>
    </source>
</evidence>
<feature type="non-terminal residue" evidence="1">
    <location>
        <position position="109"/>
    </location>
</feature>
<name>A0A091PMJ4_HALAL</name>
<gene>
    <name evidence="1" type="ORF">N329_03165</name>
</gene>
<dbReference type="EMBL" id="KK661519">
    <property type="protein sequence ID" value="KFQ08513.1"/>
    <property type="molecule type" value="Genomic_DNA"/>
</dbReference>
<feature type="non-terminal residue" evidence="1">
    <location>
        <position position="1"/>
    </location>
</feature>
<dbReference type="GO" id="GO:0061343">
    <property type="term" value="P:cell adhesion involved in heart morphogenesis"/>
    <property type="evidence" value="ECO:0007669"/>
    <property type="project" value="TreeGrafter"/>
</dbReference>